<dbReference type="Gene3D" id="2.60.40.10">
    <property type="entry name" value="Immunoglobulins"/>
    <property type="match status" value="1"/>
</dbReference>
<dbReference type="Pfam" id="PF24674">
    <property type="entry name" value="MACPF_SNTX"/>
    <property type="match status" value="1"/>
</dbReference>
<dbReference type="PROSITE" id="PS50853">
    <property type="entry name" value="FN3"/>
    <property type="match status" value="1"/>
</dbReference>
<dbReference type="Pfam" id="PF21109">
    <property type="entry name" value="Stonustoxin_helical"/>
    <property type="match status" value="1"/>
</dbReference>
<dbReference type="PANTHER" id="PTHR31594">
    <property type="entry name" value="AIG1-TYPE G DOMAIN-CONTAINING PROTEIN"/>
    <property type="match status" value="1"/>
</dbReference>
<dbReference type="InterPro" id="IPR048997">
    <property type="entry name" value="Stonustoxin-like_helical"/>
</dbReference>
<organism evidence="2 3">
    <name type="scientific">Cyprinus carpio</name>
    <name type="common">Common carp</name>
    <dbReference type="NCBI Taxonomy" id="7962"/>
    <lineage>
        <taxon>Eukaryota</taxon>
        <taxon>Metazoa</taxon>
        <taxon>Chordata</taxon>
        <taxon>Craniata</taxon>
        <taxon>Vertebrata</taxon>
        <taxon>Euteleostomi</taxon>
        <taxon>Actinopterygii</taxon>
        <taxon>Neopterygii</taxon>
        <taxon>Teleostei</taxon>
        <taxon>Ostariophysi</taxon>
        <taxon>Cypriniformes</taxon>
        <taxon>Cyprinidae</taxon>
        <taxon>Cyprininae</taxon>
        <taxon>Cyprinus</taxon>
    </lineage>
</organism>
<dbReference type="InterPro" id="IPR052090">
    <property type="entry name" value="Cytolytic_pore-forming_toxin"/>
</dbReference>
<name>A0A8C2FZR0_CYPCA</name>
<reference evidence="2" key="1">
    <citation type="submission" date="2025-08" db="UniProtKB">
        <authorList>
            <consortium name="Ensembl"/>
        </authorList>
    </citation>
    <scope>IDENTIFICATION</scope>
</reference>
<dbReference type="InterPro" id="IPR040581">
    <property type="entry name" value="Thioredoxin_11"/>
</dbReference>
<dbReference type="InterPro" id="IPR013783">
    <property type="entry name" value="Ig-like_fold"/>
</dbReference>
<sequence length="668" mass="75673">MLQTSCQPPDQNIVLDFFSNYEYYLFSLSFTAAVSSETIEVAALGRPLFPGMLYDCRKDSFIPGVTLWDKKSLSENLDSRPQPKTDVKFSSSDSLSSKASLLDVSTSLKASFLGGLVEVGGSAKFLRDTKSSNQQSRITMYYSETTRFEQLTMTHLGQITYPEVFDQKTATHVVTAVLYGVQAFMVFDRTFSEKNDKQEIEGELNIMVKKIPLFSIEGKGAIKMTDGDKEVAEKISCTFYGDIRLEQNPTTFMEALEVYKKLPTILKENPEKVVPIKVWLYPLNLLNDKAAQLEREISASAISIEFIMEGLMEVERTCNDLSRKTLSSIFSDITRRLRLFQSSFNIYKAMLLKAVGRVLPAIRGGGMEEKSIEDILKIHYNSPFNTDMLKQWLDDAKSELHLLNSNIEMLNGIKMENSDTLNTIHLNPNIEVVVCLTFTSLNYEDPYLSTLTEFIKSDKFKGLDGGKNMVSVASVRKWFRDPEVIIKMRENLSLFKSFSEANKDEKRIRFIISGISNPSNQGSTIYLYEKGKLTDTQFQPVSKPPPLIVKDTQNKIMSFKLQKSPTGETVQYRVEYQEVKADSGPEEKWLVQNTADEDFTQTALESGKKYLIRYRIVGKVGVSEASDTISHIPSSVTEDKVNITNGDFLNIGKIYHQKELKSNNMRQQ</sequence>
<evidence type="ECO:0000313" key="3">
    <source>
        <dbReference type="Proteomes" id="UP000694701"/>
    </source>
</evidence>
<dbReference type="AlphaFoldDB" id="A0A8C2FZR0"/>
<dbReference type="Ensembl" id="ENSCCRT00020069191.1">
    <property type="protein sequence ID" value="ENSCCRP00020062846.1"/>
    <property type="gene ID" value="ENSCCRG00020029651.1"/>
</dbReference>
<feature type="domain" description="Fibronectin type-III" evidence="1">
    <location>
        <begin position="543"/>
        <end position="639"/>
    </location>
</feature>
<accession>A0A8C2FZR0</accession>
<dbReference type="Proteomes" id="UP000694701">
    <property type="component" value="Unplaced"/>
</dbReference>
<dbReference type="CDD" id="cd00063">
    <property type="entry name" value="FN3"/>
    <property type="match status" value="1"/>
</dbReference>
<dbReference type="PANTHER" id="PTHR31594:SF11">
    <property type="entry name" value="NEOVERRUCOTOXIN SUBUNIT ALPHA-LIKE ISOFORM X1-RELATED"/>
    <property type="match status" value="1"/>
</dbReference>
<proteinExistence type="predicted"/>
<dbReference type="InterPro" id="IPR036116">
    <property type="entry name" value="FN3_sf"/>
</dbReference>
<evidence type="ECO:0000313" key="2">
    <source>
        <dbReference type="Ensembl" id="ENSCCRP00020062846.1"/>
    </source>
</evidence>
<dbReference type="InterPro" id="IPR003961">
    <property type="entry name" value="FN3_dom"/>
</dbReference>
<protein>
    <submittedName>
        <fullName evidence="2">Si:ch211-207b24.4</fullName>
    </submittedName>
</protein>
<evidence type="ECO:0000259" key="1">
    <source>
        <dbReference type="PROSITE" id="PS50853"/>
    </source>
</evidence>
<dbReference type="Pfam" id="PF18078">
    <property type="entry name" value="Thioredoxin_11"/>
    <property type="match status" value="1"/>
</dbReference>
<dbReference type="SUPFAM" id="SSF49265">
    <property type="entry name" value="Fibronectin type III"/>
    <property type="match status" value="1"/>
</dbReference>
<dbReference type="InterPro" id="IPR056072">
    <property type="entry name" value="SNTX_MACPF/CDC-like_dom"/>
</dbReference>